<gene>
    <name evidence="10" type="primary">LOC107767984</name>
</gene>
<dbReference type="GO" id="GO:0009739">
    <property type="term" value="P:response to gibberellin"/>
    <property type="evidence" value="ECO:0000318"/>
    <property type="project" value="GO_Central"/>
</dbReference>
<dbReference type="KEGG" id="nta:107767984"/>
<keyword evidence="5" id="KW-0539">Nucleus</keyword>
<comment type="subcellular location">
    <subcellularLocation>
        <location evidence="1">Nucleus</location>
    </subcellularLocation>
</comment>
<dbReference type="AlphaFoldDB" id="A0A1S3XRK0"/>
<dbReference type="InterPro" id="IPR006447">
    <property type="entry name" value="Myb_dom_plants"/>
</dbReference>
<dbReference type="InterPro" id="IPR017930">
    <property type="entry name" value="Myb_dom"/>
</dbReference>
<dbReference type="PROSITE" id="PS51294">
    <property type="entry name" value="HTH_MYB"/>
    <property type="match status" value="1"/>
</dbReference>
<evidence type="ECO:0000259" key="7">
    <source>
        <dbReference type="PROSITE" id="PS50090"/>
    </source>
</evidence>
<dbReference type="PANTHER" id="PTHR44191:SF45">
    <property type="entry name" value="TRANSCRIPTION FACTOR MYB1R1-LIKE"/>
    <property type="match status" value="1"/>
</dbReference>
<dbReference type="NCBIfam" id="TIGR01557">
    <property type="entry name" value="myb_SHAQKYF"/>
    <property type="match status" value="1"/>
</dbReference>
<keyword evidence="3" id="KW-0238">DNA-binding</keyword>
<dbReference type="InterPro" id="IPR052245">
    <property type="entry name" value="Plant_Stress_Dev_TF"/>
</dbReference>
<dbReference type="InterPro" id="IPR001005">
    <property type="entry name" value="SANT/Myb"/>
</dbReference>
<dbReference type="Gene3D" id="1.10.10.60">
    <property type="entry name" value="Homeodomain-like"/>
    <property type="match status" value="1"/>
</dbReference>
<keyword evidence="4" id="KW-0804">Transcription</keyword>
<evidence type="ECO:0000259" key="9">
    <source>
        <dbReference type="PROSITE" id="PS51294"/>
    </source>
</evidence>
<proteinExistence type="predicted"/>
<accession>A0A1S3XRK0</accession>
<evidence type="ECO:0000256" key="3">
    <source>
        <dbReference type="ARBA" id="ARBA00023125"/>
    </source>
</evidence>
<feature type="region of interest" description="Disordered" evidence="6">
    <location>
        <begin position="62"/>
        <end position="83"/>
    </location>
</feature>
<dbReference type="GO" id="GO:0010597">
    <property type="term" value="P:green leaf volatile biosynthetic process"/>
    <property type="evidence" value="ECO:0007669"/>
    <property type="project" value="UniProtKB-ARBA"/>
</dbReference>
<dbReference type="GO" id="GO:0006355">
    <property type="term" value="P:regulation of DNA-templated transcription"/>
    <property type="evidence" value="ECO:0007669"/>
    <property type="project" value="UniProtKB-ARBA"/>
</dbReference>
<evidence type="ECO:0000256" key="5">
    <source>
        <dbReference type="ARBA" id="ARBA00023242"/>
    </source>
</evidence>
<feature type="compositionally biased region" description="Low complexity" evidence="6">
    <location>
        <begin position="62"/>
        <end position="81"/>
    </location>
</feature>
<dbReference type="OrthoDB" id="118550at2759"/>
<dbReference type="RefSeq" id="XP_016442573.1">
    <property type="nucleotide sequence ID" value="XM_016587087.1"/>
</dbReference>
<feature type="domain" description="HTH myb-type" evidence="9">
    <location>
        <begin position="75"/>
        <end position="131"/>
    </location>
</feature>
<organism evidence="10">
    <name type="scientific">Nicotiana tabacum</name>
    <name type="common">Common tobacco</name>
    <dbReference type="NCBI Taxonomy" id="4097"/>
    <lineage>
        <taxon>Eukaryota</taxon>
        <taxon>Viridiplantae</taxon>
        <taxon>Streptophyta</taxon>
        <taxon>Embryophyta</taxon>
        <taxon>Tracheophyta</taxon>
        <taxon>Spermatophyta</taxon>
        <taxon>Magnoliopsida</taxon>
        <taxon>eudicotyledons</taxon>
        <taxon>Gunneridae</taxon>
        <taxon>Pentapetalae</taxon>
        <taxon>asterids</taxon>
        <taxon>lamiids</taxon>
        <taxon>Solanales</taxon>
        <taxon>Solanaceae</taxon>
        <taxon>Nicotianoideae</taxon>
        <taxon>Nicotianeae</taxon>
        <taxon>Nicotiana</taxon>
    </lineage>
</organism>
<dbReference type="PaxDb" id="4097-A0A1S3XRK0"/>
<dbReference type="InterPro" id="IPR017884">
    <property type="entry name" value="SANT_dom"/>
</dbReference>
<dbReference type="GO" id="GO:0009723">
    <property type="term" value="P:response to ethylene"/>
    <property type="evidence" value="ECO:0000318"/>
    <property type="project" value="GO_Central"/>
</dbReference>
<dbReference type="OMA" id="QESSNTC"/>
<evidence type="ECO:0000256" key="2">
    <source>
        <dbReference type="ARBA" id="ARBA00023015"/>
    </source>
</evidence>
<evidence type="ECO:0000259" key="8">
    <source>
        <dbReference type="PROSITE" id="PS51293"/>
    </source>
</evidence>
<feature type="domain" description="SANT" evidence="8">
    <location>
        <begin position="81"/>
        <end position="131"/>
    </location>
</feature>
<keyword evidence="2" id="KW-0805">Transcription regulation</keyword>
<protein>
    <submittedName>
        <fullName evidence="10">Myb-like protein J</fullName>
    </submittedName>
</protein>
<dbReference type="InterPro" id="IPR009057">
    <property type="entry name" value="Homeodomain-like_sf"/>
</dbReference>
<name>A0A1S3XRK0_TOBAC</name>
<evidence type="ECO:0000256" key="4">
    <source>
        <dbReference type="ARBA" id="ARBA00023163"/>
    </source>
</evidence>
<dbReference type="Pfam" id="PF00249">
    <property type="entry name" value="Myb_DNA-binding"/>
    <property type="match status" value="1"/>
</dbReference>
<dbReference type="PROSITE" id="PS51293">
    <property type="entry name" value="SANT"/>
    <property type="match status" value="1"/>
</dbReference>
<dbReference type="GO" id="GO:0000976">
    <property type="term" value="F:transcription cis-regulatory region binding"/>
    <property type="evidence" value="ECO:0007669"/>
    <property type="project" value="UniProtKB-ARBA"/>
</dbReference>
<sequence length="291" mass="32639">MDSYVHAWPFSCAQFAKREYVMRMAKEIHSERRGEISRTKKVGSSSNSIKLFGVVITTNFGSSSSRSNTGRRNNNNSNKGTRWSEDEHRAFLIGLEKLGRGNWAGIAKEFVPSRTHTQVASHAQKYFERLEAEKDNKRAVIKRQKFSVFDINLAEESCRSSSPTNQPVSEEASSSKRVVVPVTKDKEPLNQETPISPMPISYRVPGFPPVPMAYNKNLTISSNNQGPHVYTASWVPNIPFNGNYAYFPKSYYQFANISAHNFASSSTNATPDQRVSSQSDRASVDNLDLTI</sequence>
<feature type="compositionally biased region" description="Polar residues" evidence="6">
    <location>
        <begin position="264"/>
        <end position="281"/>
    </location>
</feature>
<dbReference type="CDD" id="cd00167">
    <property type="entry name" value="SANT"/>
    <property type="match status" value="1"/>
</dbReference>
<feature type="region of interest" description="Disordered" evidence="6">
    <location>
        <begin position="264"/>
        <end position="291"/>
    </location>
</feature>
<reference evidence="10" key="1">
    <citation type="submission" date="2025-08" db="UniProtKB">
        <authorList>
            <consortium name="RefSeq"/>
        </authorList>
    </citation>
    <scope>IDENTIFICATION</scope>
</reference>
<evidence type="ECO:0000256" key="1">
    <source>
        <dbReference type="ARBA" id="ARBA00004123"/>
    </source>
</evidence>
<evidence type="ECO:0000313" key="10">
    <source>
        <dbReference type="RefSeq" id="XP_016442573.1"/>
    </source>
</evidence>
<feature type="compositionally biased region" description="Polar residues" evidence="6">
    <location>
        <begin position="159"/>
        <end position="176"/>
    </location>
</feature>
<evidence type="ECO:0000256" key="6">
    <source>
        <dbReference type="SAM" id="MobiDB-lite"/>
    </source>
</evidence>
<dbReference type="PANTHER" id="PTHR44191">
    <property type="entry name" value="TRANSCRIPTION FACTOR KUA1"/>
    <property type="match status" value="1"/>
</dbReference>
<dbReference type="SMART" id="SM00717">
    <property type="entry name" value="SANT"/>
    <property type="match status" value="1"/>
</dbReference>
<feature type="domain" description="Myb-like" evidence="7">
    <location>
        <begin position="75"/>
        <end position="127"/>
    </location>
</feature>
<dbReference type="STRING" id="4097.A0A1S3XRK0"/>
<feature type="region of interest" description="Disordered" evidence="6">
    <location>
        <begin position="158"/>
        <end position="178"/>
    </location>
</feature>
<dbReference type="GO" id="GO:0005634">
    <property type="term" value="C:nucleus"/>
    <property type="evidence" value="ECO:0007669"/>
    <property type="project" value="UniProtKB-SubCell"/>
</dbReference>
<dbReference type="SUPFAM" id="SSF46689">
    <property type="entry name" value="Homeodomain-like"/>
    <property type="match status" value="1"/>
</dbReference>
<dbReference type="PROSITE" id="PS50090">
    <property type="entry name" value="MYB_LIKE"/>
    <property type="match status" value="1"/>
</dbReference>